<keyword evidence="1" id="KW-0472">Membrane</keyword>
<evidence type="ECO:0000256" key="1">
    <source>
        <dbReference type="SAM" id="Phobius"/>
    </source>
</evidence>
<keyword evidence="1" id="KW-1133">Transmembrane helix</keyword>
<organism evidence="2">
    <name type="scientific">Bacteroides ovatus</name>
    <dbReference type="NCBI Taxonomy" id="28116"/>
    <lineage>
        <taxon>Bacteria</taxon>
        <taxon>Pseudomonadati</taxon>
        <taxon>Bacteroidota</taxon>
        <taxon>Bacteroidia</taxon>
        <taxon>Bacteroidales</taxon>
        <taxon>Bacteroidaceae</taxon>
        <taxon>Bacteroides</taxon>
    </lineage>
</organism>
<feature type="transmembrane region" description="Helical" evidence="1">
    <location>
        <begin position="20"/>
        <end position="41"/>
    </location>
</feature>
<dbReference type="EMBL" id="CACRTD010000034">
    <property type="protein sequence ID" value="VYT23839.1"/>
    <property type="molecule type" value="Genomic_DNA"/>
</dbReference>
<gene>
    <name evidence="2" type="ORF">BOLFYP28_01994</name>
</gene>
<protein>
    <submittedName>
        <fullName evidence="2">Uncharacterized protein</fullName>
    </submittedName>
</protein>
<accession>A0A6N2V0A8</accession>
<evidence type="ECO:0000313" key="2">
    <source>
        <dbReference type="EMBL" id="VYT23839.1"/>
    </source>
</evidence>
<dbReference type="AlphaFoldDB" id="A0A6N2V0A8"/>
<proteinExistence type="predicted"/>
<sequence length="46" mass="5600">MLIITRFILYTSVIFDLYNIIHFCNINIFIFVICFCESNYLPLYNQ</sequence>
<name>A0A6N2V0A8_BACOV</name>
<keyword evidence="1" id="KW-0812">Transmembrane</keyword>
<reference evidence="2" key="1">
    <citation type="submission" date="2019-11" db="EMBL/GenBank/DDBJ databases">
        <authorList>
            <person name="Feng L."/>
        </authorList>
    </citation>
    <scope>NUCLEOTIDE SEQUENCE</scope>
    <source>
        <strain evidence="2">BovatusLFYP28</strain>
    </source>
</reference>